<feature type="transmembrane region" description="Helical" evidence="1">
    <location>
        <begin position="7"/>
        <end position="25"/>
    </location>
</feature>
<dbReference type="EMBL" id="JACXXH010000001">
    <property type="protein sequence ID" value="MBD3862116.1"/>
    <property type="molecule type" value="Genomic_DNA"/>
</dbReference>
<evidence type="ECO:0000313" key="3">
    <source>
        <dbReference type="Proteomes" id="UP000627521"/>
    </source>
</evidence>
<comment type="caution">
    <text evidence="2">The sequence shown here is derived from an EMBL/GenBank/DDBJ whole genome shotgun (WGS) entry which is preliminary data.</text>
</comment>
<protein>
    <submittedName>
        <fullName evidence="2">Uncharacterized protein</fullName>
    </submittedName>
</protein>
<accession>A0ABR8LPJ0</accession>
<evidence type="ECO:0000256" key="1">
    <source>
        <dbReference type="SAM" id="Phobius"/>
    </source>
</evidence>
<dbReference type="RefSeq" id="WP_191098779.1">
    <property type="nucleotide sequence ID" value="NZ_JACXXF010000001.1"/>
</dbReference>
<keyword evidence="3" id="KW-1185">Reference proteome</keyword>
<keyword evidence="1" id="KW-0812">Transmembrane</keyword>
<dbReference type="Proteomes" id="UP000627521">
    <property type="component" value="Unassembled WGS sequence"/>
</dbReference>
<keyword evidence="1" id="KW-0472">Membrane</keyword>
<keyword evidence="1" id="KW-1133">Transmembrane helix</keyword>
<proteinExistence type="predicted"/>
<organism evidence="2 3">
    <name type="scientific">Olleya marilimosa</name>
    <dbReference type="NCBI Taxonomy" id="272164"/>
    <lineage>
        <taxon>Bacteria</taxon>
        <taxon>Pseudomonadati</taxon>
        <taxon>Bacteroidota</taxon>
        <taxon>Flavobacteriia</taxon>
        <taxon>Flavobacteriales</taxon>
        <taxon>Flavobacteriaceae</taxon>
    </lineage>
</organism>
<reference evidence="2 3" key="1">
    <citation type="submission" date="2020-09" db="EMBL/GenBank/DDBJ databases">
        <title>Bacillus nautilus sp. nov., Chryseoglobus crepusculi sp. nov, and Psychrobacter noctis sp. nov., isolated from deep-sea sponges from the equatorial Atlantic.</title>
        <authorList>
            <person name="Stennett H.L."/>
            <person name="Williams S.E."/>
        </authorList>
    </citation>
    <scope>NUCLEOTIDE SEQUENCE [LARGE SCALE GENOMIC DNA]</scope>
    <source>
        <strain evidence="2 3">28M-24</strain>
    </source>
</reference>
<name>A0ABR8LPJ0_9FLAO</name>
<evidence type="ECO:0000313" key="2">
    <source>
        <dbReference type="EMBL" id="MBD3862116.1"/>
    </source>
</evidence>
<gene>
    <name evidence="2" type="ORF">IEG06_01540</name>
</gene>
<sequence>MSKQLRLVIAIIIMIGFILLGIYILKTSNTITGQIIGWSNITFFSGFLVWAFIKYMTKKKVNHN</sequence>
<feature type="transmembrane region" description="Helical" evidence="1">
    <location>
        <begin position="31"/>
        <end position="53"/>
    </location>
</feature>